<proteinExistence type="predicted"/>
<dbReference type="Proteomes" id="UP001303046">
    <property type="component" value="Unassembled WGS sequence"/>
</dbReference>
<evidence type="ECO:0000313" key="3">
    <source>
        <dbReference type="Proteomes" id="UP001303046"/>
    </source>
</evidence>
<accession>A0ABR1BJR2</accession>
<feature type="region of interest" description="Disordered" evidence="1">
    <location>
        <begin position="1"/>
        <end position="25"/>
    </location>
</feature>
<name>A0ABR1BJR2_NECAM</name>
<protein>
    <submittedName>
        <fullName evidence="2">Uncharacterized protein</fullName>
    </submittedName>
</protein>
<gene>
    <name evidence="2" type="primary">Necator_chrI.g925</name>
    <name evidence="2" type="ORF">RB195_004801</name>
</gene>
<evidence type="ECO:0000256" key="1">
    <source>
        <dbReference type="SAM" id="MobiDB-lite"/>
    </source>
</evidence>
<feature type="compositionally biased region" description="Basic residues" evidence="1">
    <location>
        <begin position="9"/>
        <end position="19"/>
    </location>
</feature>
<comment type="caution">
    <text evidence="2">The sequence shown here is derived from an EMBL/GenBank/DDBJ whole genome shotgun (WGS) entry which is preliminary data.</text>
</comment>
<keyword evidence="3" id="KW-1185">Reference proteome</keyword>
<evidence type="ECO:0000313" key="2">
    <source>
        <dbReference type="EMBL" id="KAK6726699.1"/>
    </source>
</evidence>
<organism evidence="2 3">
    <name type="scientific">Necator americanus</name>
    <name type="common">Human hookworm</name>
    <dbReference type="NCBI Taxonomy" id="51031"/>
    <lineage>
        <taxon>Eukaryota</taxon>
        <taxon>Metazoa</taxon>
        <taxon>Ecdysozoa</taxon>
        <taxon>Nematoda</taxon>
        <taxon>Chromadorea</taxon>
        <taxon>Rhabditida</taxon>
        <taxon>Rhabditina</taxon>
        <taxon>Rhabditomorpha</taxon>
        <taxon>Strongyloidea</taxon>
        <taxon>Ancylostomatidae</taxon>
        <taxon>Bunostominae</taxon>
        <taxon>Necator</taxon>
    </lineage>
</organism>
<dbReference type="EMBL" id="JAVFWL010000001">
    <property type="protein sequence ID" value="KAK6726699.1"/>
    <property type="molecule type" value="Genomic_DNA"/>
</dbReference>
<sequence>MNESAMSRNRQKTRGRNQKQRPAPSAGALDILADLLHGTTCVSTGEKCLCCCGYYVPNLLRGTCEDVRNILPGINNAYSELTKQQKKKPRSVDNLDF</sequence>
<reference evidence="2 3" key="1">
    <citation type="submission" date="2023-08" db="EMBL/GenBank/DDBJ databases">
        <title>A Necator americanus chromosomal reference genome.</title>
        <authorList>
            <person name="Ilik V."/>
            <person name="Petrzelkova K.J."/>
            <person name="Pardy F."/>
            <person name="Fuh T."/>
            <person name="Niatou-Singa F.S."/>
            <person name="Gouil Q."/>
            <person name="Baker L."/>
            <person name="Ritchie M.E."/>
            <person name="Jex A.R."/>
            <person name="Gazzola D."/>
            <person name="Li H."/>
            <person name="Toshio Fujiwara R."/>
            <person name="Zhan B."/>
            <person name="Aroian R.V."/>
            <person name="Pafco B."/>
            <person name="Schwarz E.M."/>
        </authorList>
    </citation>
    <scope>NUCLEOTIDE SEQUENCE [LARGE SCALE GENOMIC DNA]</scope>
    <source>
        <strain evidence="2 3">Aroian</strain>
        <tissue evidence="2">Whole animal</tissue>
    </source>
</reference>